<feature type="non-terminal residue" evidence="3">
    <location>
        <position position="1"/>
    </location>
</feature>
<proteinExistence type="predicted"/>
<evidence type="ECO:0000313" key="4">
    <source>
        <dbReference type="Proteomes" id="UP000054279"/>
    </source>
</evidence>
<keyword evidence="1" id="KW-0238">DNA-binding</keyword>
<evidence type="ECO:0000259" key="2">
    <source>
        <dbReference type="PROSITE" id="PS51253"/>
    </source>
</evidence>
<dbReference type="PROSITE" id="PS51253">
    <property type="entry name" value="HTH_CENPB"/>
    <property type="match status" value="1"/>
</dbReference>
<dbReference type="GO" id="GO:0003677">
    <property type="term" value="F:DNA binding"/>
    <property type="evidence" value="ECO:0007669"/>
    <property type="project" value="UniProtKB-KW"/>
</dbReference>
<dbReference type="Proteomes" id="UP000054279">
    <property type="component" value="Unassembled WGS sequence"/>
</dbReference>
<dbReference type="Pfam" id="PF03221">
    <property type="entry name" value="HTH_Tnp_Tc5"/>
    <property type="match status" value="1"/>
</dbReference>
<organism evidence="3 4">
    <name type="scientific">Sphaerobolus stellatus (strain SS14)</name>
    <dbReference type="NCBI Taxonomy" id="990650"/>
    <lineage>
        <taxon>Eukaryota</taxon>
        <taxon>Fungi</taxon>
        <taxon>Dikarya</taxon>
        <taxon>Basidiomycota</taxon>
        <taxon>Agaricomycotina</taxon>
        <taxon>Agaricomycetes</taxon>
        <taxon>Phallomycetidae</taxon>
        <taxon>Geastrales</taxon>
        <taxon>Sphaerobolaceae</taxon>
        <taxon>Sphaerobolus</taxon>
    </lineage>
</organism>
<feature type="domain" description="HTH CENPB-type" evidence="2">
    <location>
        <begin position="7"/>
        <end position="64"/>
    </location>
</feature>
<feature type="non-terminal residue" evidence="3">
    <location>
        <position position="64"/>
    </location>
</feature>
<sequence length="64" mass="7107">GGTSLSVFNASKHALTPIEEQMLLDYVLESADRGFPLTHRNIQQFANVILKGNSSEMQCIGKNW</sequence>
<dbReference type="EMBL" id="KN837181">
    <property type="protein sequence ID" value="KIJ36163.1"/>
    <property type="molecule type" value="Genomic_DNA"/>
</dbReference>
<protein>
    <recommendedName>
        <fullName evidence="2">HTH CENPB-type domain-containing protein</fullName>
    </recommendedName>
</protein>
<evidence type="ECO:0000313" key="3">
    <source>
        <dbReference type="EMBL" id="KIJ36163.1"/>
    </source>
</evidence>
<reference evidence="3 4" key="1">
    <citation type="submission" date="2014-06" db="EMBL/GenBank/DDBJ databases">
        <title>Evolutionary Origins and Diversification of the Mycorrhizal Mutualists.</title>
        <authorList>
            <consortium name="DOE Joint Genome Institute"/>
            <consortium name="Mycorrhizal Genomics Consortium"/>
            <person name="Kohler A."/>
            <person name="Kuo A."/>
            <person name="Nagy L.G."/>
            <person name="Floudas D."/>
            <person name="Copeland A."/>
            <person name="Barry K.W."/>
            <person name="Cichocki N."/>
            <person name="Veneault-Fourrey C."/>
            <person name="LaButti K."/>
            <person name="Lindquist E.A."/>
            <person name="Lipzen A."/>
            <person name="Lundell T."/>
            <person name="Morin E."/>
            <person name="Murat C."/>
            <person name="Riley R."/>
            <person name="Ohm R."/>
            <person name="Sun H."/>
            <person name="Tunlid A."/>
            <person name="Henrissat B."/>
            <person name="Grigoriev I.V."/>
            <person name="Hibbett D.S."/>
            <person name="Martin F."/>
        </authorList>
    </citation>
    <scope>NUCLEOTIDE SEQUENCE [LARGE SCALE GENOMIC DNA]</scope>
    <source>
        <strain evidence="3 4">SS14</strain>
    </source>
</reference>
<gene>
    <name evidence="3" type="ORF">M422DRAFT_135986</name>
</gene>
<dbReference type="HOGENOM" id="CLU_206234_0_0_1"/>
<dbReference type="OrthoDB" id="3197907at2759"/>
<keyword evidence="4" id="KW-1185">Reference proteome</keyword>
<accession>A0A0C9U088</accession>
<name>A0A0C9U088_SPHS4</name>
<evidence type="ECO:0000256" key="1">
    <source>
        <dbReference type="ARBA" id="ARBA00023125"/>
    </source>
</evidence>
<dbReference type="InterPro" id="IPR006600">
    <property type="entry name" value="HTH_CenpB_DNA-bd_dom"/>
</dbReference>
<dbReference type="AlphaFoldDB" id="A0A0C9U088"/>